<dbReference type="PANTHER" id="PTHR48207">
    <property type="entry name" value="SUCCINATE--HYDROXYMETHYLGLUTARATE COA-TRANSFERASE"/>
    <property type="match status" value="1"/>
</dbReference>
<dbReference type="Pfam" id="PF02515">
    <property type="entry name" value="CoA_transf_3"/>
    <property type="match status" value="1"/>
</dbReference>
<name>A0A972VV85_9GAMM</name>
<evidence type="ECO:0000313" key="2">
    <source>
        <dbReference type="EMBL" id="NQV64863.1"/>
    </source>
</evidence>
<organism evidence="2 3">
    <name type="scientific">SAR86 cluster bacterium</name>
    <dbReference type="NCBI Taxonomy" id="2030880"/>
    <lineage>
        <taxon>Bacteria</taxon>
        <taxon>Pseudomonadati</taxon>
        <taxon>Pseudomonadota</taxon>
        <taxon>Gammaproteobacteria</taxon>
        <taxon>SAR86 cluster</taxon>
    </lineage>
</organism>
<dbReference type="InterPro" id="IPR044855">
    <property type="entry name" value="CoA-Trfase_III_dom3_sf"/>
</dbReference>
<dbReference type="GO" id="GO:0008410">
    <property type="term" value="F:CoA-transferase activity"/>
    <property type="evidence" value="ECO:0007669"/>
    <property type="project" value="TreeGrafter"/>
</dbReference>
<dbReference type="InterPro" id="IPR023606">
    <property type="entry name" value="CoA-Trfase_III_dom_1_sf"/>
</dbReference>
<evidence type="ECO:0000313" key="3">
    <source>
        <dbReference type="Proteomes" id="UP000754644"/>
    </source>
</evidence>
<dbReference type="Gene3D" id="3.30.1540.10">
    <property type="entry name" value="formyl-coa transferase, domain 3"/>
    <property type="match status" value="1"/>
</dbReference>
<reference evidence="2" key="1">
    <citation type="submission" date="2020-05" db="EMBL/GenBank/DDBJ databases">
        <title>Sulfur intermediates as new biogeochemical hubs in an aquatic model microbial ecosystem.</title>
        <authorList>
            <person name="Vigneron A."/>
        </authorList>
    </citation>
    <scope>NUCLEOTIDE SEQUENCE</scope>
    <source>
        <strain evidence="2">Bin.250</strain>
    </source>
</reference>
<gene>
    <name evidence="2" type="ORF">HQ497_05805</name>
</gene>
<comment type="caution">
    <text evidence="2">The sequence shown here is derived from an EMBL/GenBank/DDBJ whole genome shotgun (WGS) entry which is preliminary data.</text>
</comment>
<proteinExistence type="predicted"/>
<keyword evidence="1 2" id="KW-0808">Transferase</keyword>
<protein>
    <submittedName>
        <fullName evidence="2">CoA transferase</fullName>
    </submittedName>
</protein>
<accession>A0A972VV85</accession>
<dbReference type="InterPro" id="IPR050483">
    <property type="entry name" value="CoA-transferase_III_domain"/>
</dbReference>
<dbReference type="Gene3D" id="3.40.50.10540">
    <property type="entry name" value="Crotonobetainyl-coa:carnitine coa-transferase, domain 1"/>
    <property type="match status" value="1"/>
</dbReference>
<dbReference type="SUPFAM" id="SSF89796">
    <property type="entry name" value="CoA-transferase family III (CaiB/BaiF)"/>
    <property type="match status" value="1"/>
</dbReference>
<dbReference type="InterPro" id="IPR003673">
    <property type="entry name" value="CoA-Trfase_fam_III"/>
</dbReference>
<dbReference type="EMBL" id="JABMOJ010000215">
    <property type="protein sequence ID" value="NQV64863.1"/>
    <property type="molecule type" value="Genomic_DNA"/>
</dbReference>
<evidence type="ECO:0000256" key="1">
    <source>
        <dbReference type="ARBA" id="ARBA00022679"/>
    </source>
</evidence>
<sequence>MISAQRAGKPVVKEGRMGPLEGVKVLDLSAVVSGPLTGAMLADQGAQVIKVERLTGDIQRNVGSKRNGYSGSFHVLNRGKRSIAVDLSSARGVKLVQQLADSVDVVVQNFRPGVIDRLGLGYAALAVTNPRIIFLSISGFGQSGPKAGKRAYDPIIQMYSGIADVQGQKRGEGPEQVNQLLMDKLTAYTGFQAITAALYAREKSGVGQHIELSMLDTAVAFLWPDAGADNILLGEDIDHHPPIRAAGTVVELVDGWGAIMTLSDHEFAGLCRALALTDMAADSRFNSLKGRQQNRQVYVEVVKNAVADATKGMTLAELTEKLDAEHVPFAHARSLDELPSDAQIQANALFYERVHPIAGLVREVRPAPIFSGTPTVTGGFGPAIGQDTRDILAEAGLAEDIEGLLRDGVVGQASE</sequence>
<dbReference type="AlphaFoldDB" id="A0A972VV85"/>
<dbReference type="PANTHER" id="PTHR48207:SF3">
    <property type="entry name" value="SUCCINATE--HYDROXYMETHYLGLUTARATE COA-TRANSFERASE"/>
    <property type="match status" value="1"/>
</dbReference>
<dbReference type="Proteomes" id="UP000754644">
    <property type="component" value="Unassembled WGS sequence"/>
</dbReference>